<dbReference type="VEuPathDB" id="FungiDB:BO78DRAFT_398879"/>
<proteinExistence type="predicted"/>
<gene>
    <name evidence="2" type="ORF">BO78DRAFT_398879</name>
</gene>
<sequence>MSSRTNPVSRFAEAARDKVAPSTASGTKGKDPTANWSPEEMFETTLDKDGNPVPDSYAYIDGAKMTQGSKGGQDEGDLYAAANDDFD</sequence>
<dbReference type="OrthoDB" id="4476768at2759"/>
<evidence type="ECO:0000313" key="2">
    <source>
        <dbReference type="EMBL" id="PYI04584.1"/>
    </source>
</evidence>
<dbReference type="EMBL" id="KZ826367">
    <property type="protein sequence ID" value="PYI04584.1"/>
    <property type="molecule type" value="Genomic_DNA"/>
</dbReference>
<evidence type="ECO:0000313" key="3">
    <source>
        <dbReference type="Proteomes" id="UP000248423"/>
    </source>
</evidence>
<feature type="region of interest" description="Disordered" evidence="1">
    <location>
        <begin position="1"/>
        <end position="38"/>
    </location>
</feature>
<accession>A0A319ELH9</accession>
<reference evidence="2 3" key="1">
    <citation type="submission" date="2018-02" db="EMBL/GenBank/DDBJ databases">
        <title>The genomes of Aspergillus section Nigri reveals drivers in fungal speciation.</title>
        <authorList>
            <consortium name="DOE Joint Genome Institute"/>
            <person name="Vesth T.C."/>
            <person name="Nybo J."/>
            <person name="Theobald S."/>
            <person name="Brandl J."/>
            <person name="Frisvad J.C."/>
            <person name="Nielsen K.F."/>
            <person name="Lyhne E.K."/>
            <person name="Kogle M.E."/>
            <person name="Kuo A."/>
            <person name="Riley R."/>
            <person name="Clum A."/>
            <person name="Nolan M."/>
            <person name="Lipzen A."/>
            <person name="Salamov A."/>
            <person name="Henrissat B."/>
            <person name="Wiebenga A."/>
            <person name="De vries R.P."/>
            <person name="Grigoriev I.V."/>
            <person name="Mortensen U.H."/>
            <person name="Andersen M.R."/>
            <person name="Baker S.E."/>
        </authorList>
    </citation>
    <scope>NUCLEOTIDE SEQUENCE [LARGE SCALE GENOMIC DNA]</scope>
    <source>
        <strain evidence="2 3">CBS 121057</strain>
    </source>
</reference>
<dbReference type="Proteomes" id="UP000248423">
    <property type="component" value="Unassembled WGS sequence"/>
</dbReference>
<dbReference type="AlphaFoldDB" id="A0A319ELH9"/>
<protein>
    <submittedName>
        <fullName evidence="2">Uncharacterized protein</fullName>
    </submittedName>
</protein>
<evidence type="ECO:0000256" key="1">
    <source>
        <dbReference type="SAM" id="MobiDB-lite"/>
    </source>
</evidence>
<organism evidence="2 3">
    <name type="scientific">Aspergillus sclerotiicarbonarius (strain CBS 121057 / IBT 28362)</name>
    <dbReference type="NCBI Taxonomy" id="1448318"/>
    <lineage>
        <taxon>Eukaryota</taxon>
        <taxon>Fungi</taxon>
        <taxon>Dikarya</taxon>
        <taxon>Ascomycota</taxon>
        <taxon>Pezizomycotina</taxon>
        <taxon>Eurotiomycetes</taxon>
        <taxon>Eurotiomycetidae</taxon>
        <taxon>Eurotiales</taxon>
        <taxon>Aspergillaceae</taxon>
        <taxon>Aspergillus</taxon>
        <taxon>Aspergillus subgen. Circumdati</taxon>
    </lineage>
</organism>
<feature type="region of interest" description="Disordered" evidence="1">
    <location>
        <begin position="64"/>
        <end position="87"/>
    </location>
</feature>
<keyword evidence="3" id="KW-1185">Reference proteome</keyword>
<name>A0A319ELH9_ASPSB</name>